<gene>
    <name evidence="2" type="ORF">BVRB_022500</name>
</gene>
<proteinExistence type="predicted"/>
<feature type="region of interest" description="Disordered" evidence="1">
    <location>
        <begin position="54"/>
        <end position="74"/>
    </location>
</feature>
<dbReference type="EMBL" id="KQ094246">
    <property type="protein sequence ID" value="KMS94329.1"/>
    <property type="molecule type" value="Genomic_DNA"/>
</dbReference>
<evidence type="ECO:0000313" key="3">
    <source>
        <dbReference type="Proteomes" id="UP000035740"/>
    </source>
</evidence>
<organism evidence="2 3">
    <name type="scientific">Beta vulgaris subsp. vulgaris</name>
    <name type="common">Beet</name>
    <dbReference type="NCBI Taxonomy" id="3555"/>
    <lineage>
        <taxon>Eukaryota</taxon>
        <taxon>Viridiplantae</taxon>
        <taxon>Streptophyta</taxon>
        <taxon>Embryophyta</taxon>
        <taxon>Tracheophyta</taxon>
        <taxon>Spermatophyta</taxon>
        <taxon>Magnoliopsida</taxon>
        <taxon>eudicotyledons</taxon>
        <taxon>Gunneridae</taxon>
        <taxon>Pentapetalae</taxon>
        <taxon>Caryophyllales</taxon>
        <taxon>Chenopodiaceae</taxon>
        <taxon>Betoideae</taxon>
        <taxon>Beta</taxon>
    </lineage>
</organism>
<dbReference type="AlphaFoldDB" id="A0A0J8AZY5"/>
<dbReference type="Proteomes" id="UP000035740">
    <property type="component" value="Unassembled WGS sequence"/>
</dbReference>
<reference evidence="2 3" key="1">
    <citation type="journal article" date="2014" name="Nature">
        <title>The genome of the recently domesticated crop plant sugar beet (Beta vulgaris).</title>
        <authorList>
            <person name="Dohm J.C."/>
            <person name="Minoche A.E."/>
            <person name="Holtgrawe D."/>
            <person name="Capella-Gutierrez S."/>
            <person name="Zakrzewski F."/>
            <person name="Tafer H."/>
            <person name="Rupp O."/>
            <person name="Sorensen T.R."/>
            <person name="Stracke R."/>
            <person name="Reinhardt R."/>
            <person name="Goesmann A."/>
            <person name="Kraft T."/>
            <person name="Schulz B."/>
            <person name="Stadler P.F."/>
            <person name="Schmidt T."/>
            <person name="Gabaldon T."/>
            <person name="Lehrach H."/>
            <person name="Weisshaar B."/>
            <person name="Himmelbauer H."/>
        </authorList>
    </citation>
    <scope>NUCLEOTIDE SEQUENCE [LARGE SCALE GENOMIC DNA]</scope>
    <source>
        <tissue evidence="2">Taproot</tissue>
    </source>
</reference>
<dbReference type="Gramene" id="KMS94329">
    <property type="protein sequence ID" value="KMS94329"/>
    <property type="gene ID" value="BVRB_022500"/>
</dbReference>
<evidence type="ECO:0000256" key="1">
    <source>
        <dbReference type="SAM" id="MobiDB-lite"/>
    </source>
</evidence>
<protein>
    <submittedName>
        <fullName evidence="2">Uncharacterized protein</fullName>
    </submittedName>
</protein>
<accession>A0A0J8AZY5</accession>
<evidence type="ECO:0000313" key="2">
    <source>
        <dbReference type="EMBL" id="KMS94329.1"/>
    </source>
</evidence>
<name>A0A0J8AZY5_BETVV</name>
<keyword evidence="3" id="KW-1185">Reference proteome</keyword>
<sequence length="125" mass="14013">MRTNDVGVGSCVDQRHRFNHAECRYDQCIRTETARRCYGNVTTAPWIPGAGAAVGAAPCPQTEDPESETSDLSPADAFRFGQSQKKCPFSSQERQIERFFAFSQSMNLCSFVLHVRHSNFCRSTL</sequence>